<gene>
    <name evidence="3" type="ORF">JGU71_01550</name>
</gene>
<evidence type="ECO:0000256" key="1">
    <source>
        <dbReference type="SAM" id="Phobius"/>
    </source>
</evidence>
<organism evidence="3 4">
    <name type="scientific">Antrihabitans stalagmiti</name>
    <dbReference type="NCBI Taxonomy" id="2799499"/>
    <lineage>
        <taxon>Bacteria</taxon>
        <taxon>Bacillati</taxon>
        <taxon>Actinomycetota</taxon>
        <taxon>Actinomycetes</taxon>
        <taxon>Mycobacteriales</taxon>
        <taxon>Nocardiaceae</taxon>
        <taxon>Antrihabitans</taxon>
    </lineage>
</organism>
<dbReference type="InterPro" id="IPR043128">
    <property type="entry name" value="Rev_trsase/Diguanyl_cyclase"/>
</dbReference>
<comment type="caution">
    <text evidence="3">The sequence shown here is derived from an EMBL/GenBank/DDBJ whole genome shotgun (WGS) entry which is preliminary data.</text>
</comment>
<accession>A0A934U0C6</accession>
<dbReference type="InterPro" id="IPR029787">
    <property type="entry name" value="Nucleotide_cyclase"/>
</dbReference>
<dbReference type="GO" id="GO:0005886">
    <property type="term" value="C:plasma membrane"/>
    <property type="evidence" value="ECO:0007669"/>
    <property type="project" value="TreeGrafter"/>
</dbReference>
<keyword evidence="4" id="KW-1185">Reference proteome</keyword>
<feature type="transmembrane region" description="Helical" evidence="1">
    <location>
        <begin position="28"/>
        <end position="50"/>
    </location>
</feature>
<keyword evidence="1" id="KW-0472">Membrane</keyword>
<dbReference type="PANTHER" id="PTHR45138:SF9">
    <property type="entry name" value="DIGUANYLATE CYCLASE DGCM-RELATED"/>
    <property type="match status" value="1"/>
</dbReference>
<dbReference type="PROSITE" id="PS50887">
    <property type="entry name" value="GGDEF"/>
    <property type="match status" value="1"/>
</dbReference>
<dbReference type="SUPFAM" id="SSF55073">
    <property type="entry name" value="Nucleotide cyclase"/>
    <property type="match status" value="1"/>
</dbReference>
<dbReference type="Proteomes" id="UP000655868">
    <property type="component" value="Unassembled WGS sequence"/>
</dbReference>
<sequence>MFVRALTNLLLLPVIVVACVTPDAIRPGSYPVVAAIAVCACTNVALVLRFREFDTKVYGLIAVLGTAAITASSLVLTDPAAAQVVLGILAVVTTNVAVSFSPRVAAITVAICLVIGIVVTTVRAESFVTGAMTIWVFAIILAVPTATVVRLRQLLSSALESAEYRASLDPLTGLLNRRGLLTEFTAIASRAAASGRTIAALVIDVDRFKDFNDREGHAAGDILLRRLADTVKVTASDSAAVARIGGEEFVVILDADLVTAEGEAERIRRTIQTVSNHEGLTVSIGVTVSEVNSDDVHGATLYRLIDLADRLMYRAKNAGRNTVVAAGAGF</sequence>
<dbReference type="FunFam" id="3.30.70.270:FF:000001">
    <property type="entry name" value="Diguanylate cyclase domain protein"/>
    <property type="match status" value="1"/>
</dbReference>
<keyword evidence="1" id="KW-0812">Transmembrane</keyword>
<dbReference type="EMBL" id="JAEMNV010000001">
    <property type="protein sequence ID" value="MBJ8337560.1"/>
    <property type="molecule type" value="Genomic_DNA"/>
</dbReference>
<dbReference type="Pfam" id="PF00990">
    <property type="entry name" value="GGDEF"/>
    <property type="match status" value="1"/>
</dbReference>
<dbReference type="GO" id="GO:0043709">
    <property type="term" value="P:cell adhesion involved in single-species biofilm formation"/>
    <property type="evidence" value="ECO:0007669"/>
    <property type="project" value="TreeGrafter"/>
</dbReference>
<dbReference type="CDD" id="cd01949">
    <property type="entry name" value="GGDEF"/>
    <property type="match status" value="1"/>
</dbReference>
<feature type="transmembrane region" description="Helical" evidence="1">
    <location>
        <begin position="80"/>
        <end position="98"/>
    </location>
</feature>
<dbReference type="PANTHER" id="PTHR45138">
    <property type="entry name" value="REGULATORY COMPONENTS OF SENSORY TRANSDUCTION SYSTEM"/>
    <property type="match status" value="1"/>
</dbReference>
<dbReference type="InterPro" id="IPR000160">
    <property type="entry name" value="GGDEF_dom"/>
</dbReference>
<evidence type="ECO:0000313" key="3">
    <source>
        <dbReference type="EMBL" id="MBJ8337560.1"/>
    </source>
</evidence>
<dbReference type="NCBIfam" id="TIGR00254">
    <property type="entry name" value="GGDEF"/>
    <property type="match status" value="1"/>
</dbReference>
<evidence type="ECO:0000259" key="2">
    <source>
        <dbReference type="PROSITE" id="PS50887"/>
    </source>
</evidence>
<feature type="transmembrane region" description="Helical" evidence="1">
    <location>
        <begin position="57"/>
        <end position="74"/>
    </location>
</feature>
<evidence type="ECO:0000313" key="4">
    <source>
        <dbReference type="Proteomes" id="UP000655868"/>
    </source>
</evidence>
<dbReference type="Gene3D" id="3.30.70.270">
    <property type="match status" value="1"/>
</dbReference>
<dbReference type="GO" id="GO:1902201">
    <property type="term" value="P:negative regulation of bacterial-type flagellum-dependent cell motility"/>
    <property type="evidence" value="ECO:0007669"/>
    <property type="project" value="TreeGrafter"/>
</dbReference>
<proteinExistence type="predicted"/>
<feature type="domain" description="GGDEF" evidence="2">
    <location>
        <begin position="196"/>
        <end position="328"/>
    </location>
</feature>
<dbReference type="GO" id="GO:0052621">
    <property type="term" value="F:diguanylate cyclase activity"/>
    <property type="evidence" value="ECO:0007669"/>
    <property type="project" value="TreeGrafter"/>
</dbReference>
<dbReference type="AlphaFoldDB" id="A0A934U0C6"/>
<protein>
    <submittedName>
        <fullName evidence="3">GGDEF domain-containing protein</fullName>
    </submittedName>
</protein>
<dbReference type="SMART" id="SM00267">
    <property type="entry name" value="GGDEF"/>
    <property type="match status" value="1"/>
</dbReference>
<dbReference type="InterPro" id="IPR050469">
    <property type="entry name" value="Diguanylate_Cyclase"/>
</dbReference>
<feature type="transmembrane region" description="Helical" evidence="1">
    <location>
        <begin position="105"/>
        <end position="124"/>
    </location>
</feature>
<keyword evidence="1" id="KW-1133">Transmembrane helix</keyword>
<name>A0A934U0C6_9NOCA</name>
<feature type="transmembrane region" description="Helical" evidence="1">
    <location>
        <begin position="130"/>
        <end position="149"/>
    </location>
</feature>
<reference evidence="3" key="1">
    <citation type="submission" date="2020-12" db="EMBL/GenBank/DDBJ databases">
        <title>Antrihabitans popcorni sp. nov. and Antrihabitans auranticaus sp. nov., isolated from a larva cave.</title>
        <authorList>
            <person name="Lee S.D."/>
            <person name="Kim I.S."/>
        </authorList>
    </citation>
    <scope>NUCLEOTIDE SEQUENCE</scope>
    <source>
        <strain evidence="3">YC3-6</strain>
    </source>
</reference>
<dbReference type="PROSITE" id="PS51257">
    <property type="entry name" value="PROKAR_LIPOPROTEIN"/>
    <property type="match status" value="1"/>
</dbReference>